<keyword evidence="4 6" id="KW-0949">S-adenosyl-L-methionine</keyword>
<keyword evidence="3 6" id="KW-0808">Transferase</keyword>
<dbReference type="GO" id="GO:0009307">
    <property type="term" value="P:DNA restriction-modification system"/>
    <property type="evidence" value="ECO:0007669"/>
    <property type="project" value="UniProtKB-KW"/>
</dbReference>
<dbReference type="SUPFAM" id="SSF53335">
    <property type="entry name" value="S-adenosyl-L-methionine-dependent methyltransferases"/>
    <property type="match status" value="1"/>
</dbReference>
<protein>
    <recommendedName>
        <fullName evidence="1">DNA (cytosine-5-)-methyltransferase</fullName>
        <ecNumber evidence="1">2.1.1.37</ecNumber>
    </recommendedName>
</protein>
<evidence type="ECO:0000256" key="3">
    <source>
        <dbReference type="ARBA" id="ARBA00022679"/>
    </source>
</evidence>
<evidence type="ECO:0000256" key="4">
    <source>
        <dbReference type="ARBA" id="ARBA00022691"/>
    </source>
</evidence>
<evidence type="ECO:0000256" key="7">
    <source>
        <dbReference type="RuleBase" id="RU000416"/>
    </source>
</evidence>
<dbReference type="Pfam" id="PF00145">
    <property type="entry name" value="DNA_methylase"/>
    <property type="match status" value="1"/>
</dbReference>
<feature type="active site" evidence="6">
    <location>
        <position position="74"/>
    </location>
</feature>
<proteinExistence type="inferred from homology"/>
<dbReference type="Gene3D" id="3.40.50.150">
    <property type="entry name" value="Vaccinia Virus protein VP39"/>
    <property type="match status" value="1"/>
</dbReference>
<gene>
    <name evidence="8" type="ORF">LR3_08350</name>
</gene>
<reference evidence="8 9" key="1">
    <citation type="submission" date="2014-06" db="EMBL/GenBank/DDBJ databases">
        <title>Genetic determinant of reutericyclin biosynthesis of Lactobacillus reuteri.</title>
        <authorList>
            <person name="Lin X."/>
            <person name="Duar R."/>
            <person name="Walter J."/>
            <person name="Gaenzle M."/>
        </authorList>
    </citation>
    <scope>NUCLEOTIDE SEQUENCE [LARGE SCALE GENOMIC DNA]</scope>
    <source>
        <strain evidence="8 9">LTH2584</strain>
    </source>
</reference>
<dbReference type="PRINTS" id="PR00105">
    <property type="entry name" value="C5METTRFRASE"/>
</dbReference>
<dbReference type="InterPro" id="IPR029063">
    <property type="entry name" value="SAM-dependent_MTases_sf"/>
</dbReference>
<dbReference type="PROSITE" id="PS00095">
    <property type="entry name" value="C5_MTASE_2"/>
    <property type="match status" value="1"/>
</dbReference>
<comment type="caution">
    <text evidence="8">The sequence shown here is derived from an EMBL/GenBank/DDBJ whole genome shotgun (WGS) entry which is preliminary data.</text>
</comment>
<dbReference type="PANTHER" id="PTHR46098:SF1">
    <property type="entry name" value="TRNA (CYTOSINE(38)-C(5))-METHYLTRANSFERASE"/>
    <property type="match status" value="1"/>
</dbReference>
<dbReference type="AlphaFoldDB" id="A0A073JQE4"/>
<dbReference type="Gene3D" id="3.90.120.10">
    <property type="entry name" value="DNA Methylase, subunit A, domain 2"/>
    <property type="match status" value="1"/>
</dbReference>
<dbReference type="PROSITE" id="PS51679">
    <property type="entry name" value="SAM_MT_C5"/>
    <property type="match status" value="1"/>
</dbReference>
<evidence type="ECO:0000313" key="9">
    <source>
        <dbReference type="Proteomes" id="UP000027731"/>
    </source>
</evidence>
<dbReference type="InterPro" id="IPR001525">
    <property type="entry name" value="C5_MeTfrase"/>
</dbReference>
<dbReference type="NCBIfam" id="TIGR00675">
    <property type="entry name" value="dcm"/>
    <property type="match status" value="1"/>
</dbReference>
<evidence type="ECO:0000313" key="8">
    <source>
        <dbReference type="EMBL" id="KEK16073.1"/>
    </source>
</evidence>
<evidence type="ECO:0000256" key="1">
    <source>
        <dbReference type="ARBA" id="ARBA00011975"/>
    </source>
</evidence>
<dbReference type="EC" id="2.1.1.37" evidence="1"/>
<dbReference type="EMBL" id="JOSX01000010">
    <property type="protein sequence ID" value="KEK16073.1"/>
    <property type="molecule type" value="Genomic_DNA"/>
</dbReference>
<evidence type="ECO:0000256" key="6">
    <source>
        <dbReference type="PROSITE-ProRule" id="PRU01016"/>
    </source>
</evidence>
<dbReference type="PANTHER" id="PTHR46098">
    <property type="entry name" value="TRNA (CYTOSINE(38)-C(5))-METHYLTRANSFERASE"/>
    <property type="match status" value="1"/>
</dbReference>
<keyword evidence="2 6" id="KW-0489">Methyltransferase</keyword>
<name>A0A073JQE4_LIMRT</name>
<evidence type="ECO:0000256" key="5">
    <source>
        <dbReference type="ARBA" id="ARBA00022747"/>
    </source>
</evidence>
<dbReference type="PATRIC" id="fig|1598.90.peg.475"/>
<organism evidence="8 9">
    <name type="scientific">Limosilactobacillus reuteri</name>
    <name type="common">Lactobacillus reuteri</name>
    <dbReference type="NCBI Taxonomy" id="1598"/>
    <lineage>
        <taxon>Bacteria</taxon>
        <taxon>Bacillati</taxon>
        <taxon>Bacillota</taxon>
        <taxon>Bacilli</taxon>
        <taxon>Lactobacillales</taxon>
        <taxon>Lactobacillaceae</taxon>
        <taxon>Limosilactobacillus</taxon>
    </lineage>
</organism>
<dbReference type="Proteomes" id="UP000027731">
    <property type="component" value="Unassembled WGS sequence"/>
</dbReference>
<dbReference type="InterPro" id="IPR031303">
    <property type="entry name" value="C5_meth_CS"/>
</dbReference>
<evidence type="ECO:0000256" key="2">
    <source>
        <dbReference type="ARBA" id="ARBA00022603"/>
    </source>
</evidence>
<dbReference type="GO" id="GO:0032259">
    <property type="term" value="P:methylation"/>
    <property type="evidence" value="ECO:0007669"/>
    <property type="project" value="UniProtKB-KW"/>
</dbReference>
<accession>A0A073JQE4</accession>
<dbReference type="InterPro" id="IPR050750">
    <property type="entry name" value="C5-MTase"/>
</dbReference>
<comment type="similarity">
    <text evidence="6 7">Belongs to the class I-like SAM-binding methyltransferase superfamily. C5-methyltransferase family.</text>
</comment>
<keyword evidence="5" id="KW-0680">Restriction system</keyword>
<dbReference type="GO" id="GO:0003886">
    <property type="term" value="F:DNA (cytosine-5-)-methyltransferase activity"/>
    <property type="evidence" value="ECO:0007669"/>
    <property type="project" value="UniProtKB-EC"/>
</dbReference>
<sequence>MKFIDFFAGIGGFHSGLENAGHEMVGWVEWDKFARQSYEALYDTEGKYTASDIKSIESGKELPSADLWAFGSPCTNISLAGNRKGLQGEQSSMFFEVIRLLKDRTWEEKPTYLLMENVKNLLGSNKGFDFFRVLYEMDEAGYDVEWEVFNSSWVIPQNRERVYIIGHKRGIEYKPVFPINRGELEKKRKYNVLRDVLETSVDSKFYLSKDKVEQLLVNDKKSTFLNTGKVKIFGNTSNTGYGSGDVLQEDGVSKTLTATDYKHPVKVATEVKQVGNISHSTSFGGNPQTGRVYDESGLSPTLNTMQGGGREPKVLVEPCLTPDRVNKRQNGRRFKNNDEPNFTLTAADRHGILLSNGKTYVIRKLTPLECWRLQGFTDEQFNKAKEAGVSNSQLYKQAGNAVTVPVVEAIGEKLNEKLVK</sequence>